<dbReference type="Proteomes" id="UP000648187">
    <property type="component" value="Unassembled WGS sequence"/>
</dbReference>
<dbReference type="InterPro" id="IPR051931">
    <property type="entry name" value="PAK3-like"/>
</dbReference>
<dbReference type="AlphaFoldDB" id="A0A835GSF3"/>
<dbReference type="Gene3D" id="1.10.510.10">
    <property type="entry name" value="Transferase(Phosphotransferase) domain 1"/>
    <property type="match status" value="1"/>
</dbReference>
<accession>A0A835GSF3</accession>
<evidence type="ECO:0000256" key="8">
    <source>
        <dbReference type="ARBA" id="ARBA00022840"/>
    </source>
</evidence>
<dbReference type="GO" id="GO:0005737">
    <property type="term" value="C:cytoplasm"/>
    <property type="evidence" value="ECO:0007669"/>
    <property type="project" value="UniProtKB-SubCell"/>
</dbReference>
<evidence type="ECO:0000256" key="2">
    <source>
        <dbReference type="ARBA" id="ARBA00012513"/>
    </source>
</evidence>
<sequence>MNSLWHKLFLKKKLRTVDIGMPTDMKQHIHVTKNKETGRLEGLPEPWARVLSAQAKSIEENENPLAPVTVNLKETTHPVTYPAPGSKLSIKMSGRSSRGVFGKLFSKKTPREREERVTDIGMPTDVKQHIHVSKNSETGMLEGLPTSWLRLLNTQITPAEQNENPDAAIQAVKFHMYTIKKEKAPDEPFKPFLTDEAITEENKEIEKLLDHKNAHQSQESDLSIGQSSEEEVSTNDIYSQRQTMPAAPMKHNLKKKDAMMDLTAVVEDLTLIGNDPEESPILRKKELRYATLTDEEIYEELRKICNKDDPYVRFERIKQLGAGASGVVFVAIDSKDNSKVAIKDIDLTKQSKKELILNEINVLKGFNHKNLVNFLDAFLSYDHLWVAMELLDGGSLNYVVTEVVMKEGQIAAVCRETLQAIAFLHSKGTIHRDIKSDNVLLGMDGTVKVTDFGFCANIVGDEKRQTMVGTPYWMAPEVVTRKQYGKKVDVWSLGIMGIEMIEGEPPYMKESPLRALYLIAAVGRPKIPRWEKLTPHFQDFLDKCLQVDVDLRAAADELLRHPFLDCAMELRTLTPLIKAAHNVHRKNHD</sequence>
<evidence type="ECO:0000256" key="4">
    <source>
        <dbReference type="ARBA" id="ARBA00022527"/>
    </source>
</evidence>
<comment type="caution">
    <text evidence="12">The sequence shown here is derived from an EMBL/GenBank/DDBJ whole genome shotgun (WGS) entry which is preliminary data.</text>
</comment>
<dbReference type="SMART" id="SM00285">
    <property type="entry name" value="PBD"/>
    <property type="match status" value="2"/>
</dbReference>
<feature type="compositionally biased region" description="Polar residues" evidence="10">
    <location>
        <begin position="215"/>
        <end position="227"/>
    </location>
</feature>
<reference evidence="12" key="1">
    <citation type="submission" date="2020-08" db="EMBL/GenBank/DDBJ databases">
        <title>Spodoptera exigua strain:BAW_Kor-Di-RS1 Genome sequencing and assembly.</title>
        <authorList>
            <person name="Kim J."/>
            <person name="Nam H.Y."/>
            <person name="Kwon M."/>
            <person name="Choi J.H."/>
            <person name="Cho S.R."/>
            <person name="Kim G.-H."/>
        </authorList>
    </citation>
    <scope>NUCLEOTIDE SEQUENCE</scope>
    <source>
        <strain evidence="12">BAW_Kor-Di-RS1</strain>
        <tissue evidence="12">Whole-body</tissue>
    </source>
</reference>
<dbReference type="PANTHER" id="PTHR45832">
    <property type="entry name" value="SERINE/THREONINE-PROTEIN KINASE SAMKA-RELATED-RELATED"/>
    <property type="match status" value="1"/>
</dbReference>
<keyword evidence="3" id="KW-0963">Cytoplasm</keyword>
<keyword evidence="13" id="KW-1185">Reference proteome</keyword>
<dbReference type="Gene3D" id="3.90.810.10">
    <property type="entry name" value="CRIB domain"/>
    <property type="match status" value="2"/>
</dbReference>
<organism evidence="12 13">
    <name type="scientific">Spodoptera exigua</name>
    <name type="common">Beet armyworm</name>
    <name type="synonym">Noctua fulgens</name>
    <dbReference type="NCBI Taxonomy" id="7107"/>
    <lineage>
        <taxon>Eukaryota</taxon>
        <taxon>Metazoa</taxon>
        <taxon>Ecdysozoa</taxon>
        <taxon>Arthropoda</taxon>
        <taxon>Hexapoda</taxon>
        <taxon>Insecta</taxon>
        <taxon>Pterygota</taxon>
        <taxon>Neoptera</taxon>
        <taxon>Endopterygota</taxon>
        <taxon>Lepidoptera</taxon>
        <taxon>Glossata</taxon>
        <taxon>Ditrysia</taxon>
        <taxon>Noctuoidea</taxon>
        <taxon>Noctuidae</taxon>
        <taxon>Amphipyrinae</taxon>
        <taxon>Spodoptera</taxon>
    </lineage>
</organism>
<evidence type="ECO:0000256" key="9">
    <source>
        <dbReference type="PROSITE-ProRule" id="PRU10141"/>
    </source>
</evidence>
<dbReference type="EMBL" id="JACKWZ010000015">
    <property type="protein sequence ID" value="KAF9422566.1"/>
    <property type="molecule type" value="Genomic_DNA"/>
</dbReference>
<gene>
    <name evidence="12" type="ORF">HW555_001770</name>
</gene>
<dbReference type="Pfam" id="PF00069">
    <property type="entry name" value="Pkinase"/>
    <property type="match status" value="1"/>
</dbReference>
<evidence type="ECO:0000256" key="7">
    <source>
        <dbReference type="ARBA" id="ARBA00022777"/>
    </source>
</evidence>
<feature type="region of interest" description="Disordered" evidence="10">
    <location>
        <begin position="212"/>
        <end position="247"/>
    </location>
</feature>
<dbReference type="GO" id="GO:0005524">
    <property type="term" value="F:ATP binding"/>
    <property type="evidence" value="ECO:0007669"/>
    <property type="project" value="UniProtKB-UniRule"/>
</dbReference>
<evidence type="ECO:0000256" key="3">
    <source>
        <dbReference type="ARBA" id="ARBA00022490"/>
    </source>
</evidence>
<comment type="subcellular location">
    <subcellularLocation>
        <location evidence="1">Cytoplasm</location>
    </subcellularLocation>
</comment>
<feature type="domain" description="Protein kinase" evidence="11">
    <location>
        <begin position="314"/>
        <end position="564"/>
    </location>
</feature>
<evidence type="ECO:0000256" key="1">
    <source>
        <dbReference type="ARBA" id="ARBA00004496"/>
    </source>
</evidence>
<dbReference type="PANTHER" id="PTHR45832:SF21">
    <property type="entry name" value="NON-SPECIFIC SERINE_THREONINE PROTEIN KINASE"/>
    <property type="match status" value="1"/>
</dbReference>
<evidence type="ECO:0000313" key="12">
    <source>
        <dbReference type="EMBL" id="KAF9422566.1"/>
    </source>
</evidence>
<keyword evidence="8 9" id="KW-0067">ATP-binding</keyword>
<evidence type="ECO:0000259" key="11">
    <source>
        <dbReference type="PROSITE" id="PS50011"/>
    </source>
</evidence>
<evidence type="ECO:0000256" key="10">
    <source>
        <dbReference type="SAM" id="MobiDB-lite"/>
    </source>
</evidence>
<keyword evidence="5" id="KW-0808">Transferase</keyword>
<dbReference type="PROSITE" id="PS00107">
    <property type="entry name" value="PROTEIN_KINASE_ATP"/>
    <property type="match status" value="1"/>
</dbReference>
<keyword evidence="4" id="KW-0723">Serine/threonine-protein kinase</keyword>
<keyword evidence="6 9" id="KW-0547">Nucleotide-binding</keyword>
<dbReference type="InterPro" id="IPR011009">
    <property type="entry name" value="Kinase-like_dom_sf"/>
</dbReference>
<proteinExistence type="predicted"/>
<dbReference type="PROSITE" id="PS50011">
    <property type="entry name" value="PROTEIN_KINASE_DOM"/>
    <property type="match status" value="1"/>
</dbReference>
<dbReference type="EC" id="2.7.11.1" evidence="2"/>
<dbReference type="Gene3D" id="3.30.200.20">
    <property type="entry name" value="Phosphorylase Kinase, domain 1"/>
    <property type="match status" value="1"/>
</dbReference>
<dbReference type="GO" id="GO:0004674">
    <property type="term" value="F:protein serine/threonine kinase activity"/>
    <property type="evidence" value="ECO:0007669"/>
    <property type="project" value="UniProtKB-KW"/>
</dbReference>
<dbReference type="InterPro" id="IPR036936">
    <property type="entry name" value="CRIB_dom_sf"/>
</dbReference>
<dbReference type="SMART" id="SM00220">
    <property type="entry name" value="S_TKc"/>
    <property type="match status" value="1"/>
</dbReference>
<dbReference type="FunFam" id="1.10.510.10:FF:000011">
    <property type="entry name" value="Non-specific serine/threonine protein kinase"/>
    <property type="match status" value="1"/>
</dbReference>
<feature type="compositionally biased region" description="Polar residues" evidence="10">
    <location>
        <begin position="234"/>
        <end position="243"/>
    </location>
</feature>
<dbReference type="SUPFAM" id="SSF56112">
    <property type="entry name" value="Protein kinase-like (PK-like)"/>
    <property type="match status" value="1"/>
</dbReference>
<protein>
    <recommendedName>
        <fullName evidence="2">non-specific serine/threonine protein kinase</fullName>
        <ecNumber evidence="2">2.7.11.1</ecNumber>
    </recommendedName>
</protein>
<name>A0A835GSF3_SPOEX</name>
<evidence type="ECO:0000256" key="5">
    <source>
        <dbReference type="ARBA" id="ARBA00022679"/>
    </source>
</evidence>
<evidence type="ECO:0000256" key="6">
    <source>
        <dbReference type="ARBA" id="ARBA00022741"/>
    </source>
</evidence>
<dbReference type="InterPro" id="IPR000095">
    <property type="entry name" value="CRIB_dom"/>
</dbReference>
<dbReference type="InterPro" id="IPR017441">
    <property type="entry name" value="Protein_kinase_ATP_BS"/>
</dbReference>
<dbReference type="Pfam" id="PF00786">
    <property type="entry name" value="PBD"/>
    <property type="match status" value="2"/>
</dbReference>
<evidence type="ECO:0000313" key="13">
    <source>
        <dbReference type="Proteomes" id="UP000648187"/>
    </source>
</evidence>
<keyword evidence="7" id="KW-0418">Kinase</keyword>
<feature type="binding site" evidence="9">
    <location>
        <position position="343"/>
    </location>
    <ligand>
        <name>ATP</name>
        <dbReference type="ChEBI" id="CHEBI:30616"/>
    </ligand>
</feature>
<dbReference type="InterPro" id="IPR000719">
    <property type="entry name" value="Prot_kinase_dom"/>
</dbReference>